<protein>
    <submittedName>
        <fullName evidence="1">Uncharacterized protein</fullName>
    </submittedName>
</protein>
<name>A0A4R8LIF8_9BURK</name>
<dbReference type="Proteomes" id="UP000295509">
    <property type="component" value="Unassembled WGS sequence"/>
</dbReference>
<comment type="caution">
    <text evidence="1">The sequence shown here is derived from an EMBL/GenBank/DDBJ whole genome shotgun (WGS) entry which is preliminary data.</text>
</comment>
<proteinExistence type="predicted"/>
<evidence type="ECO:0000313" key="2">
    <source>
        <dbReference type="Proteomes" id="UP000295509"/>
    </source>
</evidence>
<gene>
    <name evidence="1" type="ORF">BX592_1227</name>
</gene>
<dbReference type="AlphaFoldDB" id="A0A4R8LIF8"/>
<evidence type="ECO:0000313" key="1">
    <source>
        <dbReference type="EMBL" id="TDY42198.1"/>
    </source>
</evidence>
<sequence length="81" mass="9316">MVASARIGIYVNRIPYANPPSPTRYLLMHYTARRERRRTHRSGNRQTGGDSNLATAWMCLRLCGDHEPRPQWGHLMTLPLA</sequence>
<organism evidence="1 2">
    <name type="scientific">Paraburkholderia rhizosphaerae</name>
    <dbReference type="NCBI Taxonomy" id="480658"/>
    <lineage>
        <taxon>Bacteria</taxon>
        <taxon>Pseudomonadati</taxon>
        <taxon>Pseudomonadota</taxon>
        <taxon>Betaproteobacteria</taxon>
        <taxon>Burkholderiales</taxon>
        <taxon>Burkholderiaceae</taxon>
        <taxon>Paraburkholderia</taxon>
    </lineage>
</organism>
<accession>A0A4R8LIF8</accession>
<reference evidence="1 2" key="1">
    <citation type="submission" date="2019-03" db="EMBL/GenBank/DDBJ databases">
        <title>Genomic Encyclopedia of Type Strains, Phase III (KMG-III): the genomes of soil and plant-associated and newly described type strains.</title>
        <authorList>
            <person name="Whitman W."/>
        </authorList>
    </citation>
    <scope>NUCLEOTIDE SEQUENCE [LARGE SCALE GENOMIC DNA]</scope>
    <source>
        <strain evidence="1 2">LMG 29544</strain>
    </source>
</reference>
<keyword evidence="2" id="KW-1185">Reference proteome</keyword>
<dbReference type="RefSeq" id="WP_243849715.1">
    <property type="nucleotide sequence ID" value="NZ_JBHLUW010000032.1"/>
</dbReference>
<dbReference type="EMBL" id="SORE01000022">
    <property type="protein sequence ID" value="TDY42198.1"/>
    <property type="molecule type" value="Genomic_DNA"/>
</dbReference>